<dbReference type="RefSeq" id="WP_189041326.1">
    <property type="nucleotide sequence ID" value="NZ_BMJQ01000001.1"/>
</dbReference>
<reference evidence="1" key="2">
    <citation type="submission" date="2020-09" db="EMBL/GenBank/DDBJ databases">
        <authorList>
            <person name="Sun Q."/>
            <person name="Zhou Y."/>
        </authorList>
    </citation>
    <scope>NUCLEOTIDE SEQUENCE</scope>
    <source>
        <strain evidence="1">CGMCC 1.15725</strain>
    </source>
</reference>
<reference evidence="1" key="1">
    <citation type="journal article" date="2014" name="Int. J. Syst. Evol. Microbiol.">
        <title>Complete genome sequence of Corynebacterium casei LMG S-19264T (=DSM 44701T), isolated from a smear-ripened cheese.</title>
        <authorList>
            <consortium name="US DOE Joint Genome Institute (JGI-PGF)"/>
            <person name="Walter F."/>
            <person name="Albersmeier A."/>
            <person name="Kalinowski J."/>
            <person name="Ruckert C."/>
        </authorList>
    </citation>
    <scope>NUCLEOTIDE SEQUENCE</scope>
    <source>
        <strain evidence="1">CGMCC 1.15725</strain>
    </source>
</reference>
<comment type="caution">
    <text evidence="1">The sequence shown here is derived from an EMBL/GenBank/DDBJ whole genome shotgun (WGS) entry which is preliminary data.</text>
</comment>
<sequence>MSSIPSSFGVSSTSGILGSWLGSTTGSASVANLLGGSSSGSAISALLTQSSSTTPSTTLALSEGRLTNSQQRVLQAVGDNSGPLTIPWNATGTEPTTVANIRNAGWLKLDKKIVSGGKVTGATYELTAVGKAIYARTGGGNVNGSSTALTSADTNGTTSTSGATTASSATAALQNSVSALTSVLGSVGISV</sequence>
<dbReference type="EMBL" id="BMJQ01000001">
    <property type="protein sequence ID" value="GGE99276.1"/>
    <property type="molecule type" value="Genomic_DNA"/>
</dbReference>
<organism evidence="1 2">
    <name type="scientific">Aliidongia dinghuensis</name>
    <dbReference type="NCBI Taxonomy" id="1867774"/>
    <lineage>
        <taxon>Bacteria</taxon>
        <taxon>Pseudomonadati</taxon>
        <taxon>Pseudomonadota</taxon>
        <taxon>Alphaproteobacteria</taxon>
        <taxon>Rhodospirillales</taxon>
        <taxon>Dongiaceae</taxon>
        <taxon>Aliidongia</taxon>
    </lineage>
</organism>
<dbReference type="AlphaFoldDB" id="A0A8J3E076"/>
<dbReference type="Proteomes" id="UP000646365">
    <property type="component" value="Unassembled WGS sequence"/>
</dbReference>
<name>A0A8J3E076_9PROT</name>
<evidence type="ECO:0000313" key="2">
    <source>
        <dbReference type="Proteomes" id="UP000646365"/>
    </source>
</evidence>
<proteinExistence type="predicted"/>
<gene>
    <name evidence="1" type="ORF">GCM10011611_01050</name>
</gene>
<evidence type="ECO:0000313" key="1">
    <source>
        <dbReference type="EMBL" id="GGE99276.1"/>
    </source>
</evidence>
<protein>
    <submittedName>
        <fullName evidence="1">Uncharacterized protein</fullName>
    </submittedName>
</protein>
<accession>A0A8J3E076</accession>
<keyword evidence="2" id="KW-1185">Reference proteome</keyword>